<dbReference type="EnsemblMetazoa" id="CLYHEMT019304.1">
    <property type="protein sequence ID" value="CLYHEMP019304.1"/>
    <property type="gene ID" value="CLYHEMG019304"/>
</dbReference>
<dbReference type="OrthoDB" id="6499973at2759"/>
<reference evidence="2" key="1">
    <citation type="submission" date="2021-01" db="UniProtKB">
        <authorList>
            <consortium name="EnsemblMetazoa"/>
        </authorList>
    </citation>
    <scope>IDENTIFICATION</scope>
</reference>
<feature type="transmembrane region" description="Helical" evidence="1">
    <location>
        <begin position="212"/>
        <end position="232"/>
    </location>
</feature>
<evidence type="ECO:0008006" key="4">
    <source>
        <dbReference type="Google" id="ProtNLM"/>
    </source>
</evidence>
<feature type="transmembrane region" description="Helical" evidence="1">
    <location>
        <begin position="40"/>
        <end position="64"/>
    </location>
</feature>
<dbReference type="PANTHER" id="PTHR11360">
    <property type="entry name" value="MONOCARBOXYLATE TRANSPORTER"/>
    <property type="match status" value="1"/>
</dbReference>
<dbReference type="SUPFAM" id="SSF103473">
    <property type="entry name" value="MFS general substrate transporter"/>
    <property type="match status" value="1"/>
</dbReference>
<dbReference type="AlphaFoldDB" id="A0A7M5X837"/>
<feature type="transmembrane region" description="Helical" evidence="1">
    <location>
        <begin position="335"/>
        <end position="354"/>
    </location>
</feature>
<keyword evidence="1" id="KW-1133">Transmembrane helix</keyword>
<feature type="transmembrane region" description="Helical" evidence="1">
    <location>
        <begin position="106"/>
        <end position="125"/>
    </location>
</feature>
<keyword evidence="1" id="KW-0812">Transmembrane</keyword>
<keyword evidence="3" id="KW-1185">Reference proteome</keyword>
<dbReference type="InterPro" id="IPR050327">
    <property type="entry name" value="Proton-linked_MCT"/>
</dbReference>
<evidence type="ECO:0000313" key="2">
    <source>
        <dbReference type="EnsemblMetazoa" id="CLYHEMP019304.1"/>
    </source>
</evidence>
<dbReference type="Proteomes" id="UP000594262">
    <property type="component" value="Unplaced"/>
</dbReference>
<feature type="transmembrane region" description="Helical" evidence="1">
    <location>
        <begin position="76"/>
        <end position="100"/>
    </location>
</feature>
<evidence type="ECO:0000256" key="1">
    <source>
        <dbReference type="SAM" id="Phobius"/>
    </source>
</evidence>
<dbReference type="PANTHER" id="PTHR11360:SF284">
    <property type="entry name" value="EG:103B4.3 PROTEIN-RELATED"/>
    <property type="match status" value="1"/>
</dbReference>
<feature type="transmembrane region" description="Helical" evidence="1">
    <location>
        <begin position="12"/>
        <end position="34"/>
    </location>
</feature>
<dbReference type="Pfam" id="PF07690">
    <property type="entry name" value="MFS_1"/>
    <property type="match status" value="1"/>
</dbReference>
<accession>A0A7M5X837</accession>
<feature type="transmembrane region" description="Helical" evidence="1">
    <location>
        <begin position="244"/>
        <end position="264"/>
    </location>
</feature>
<sequence length="396" mass="43862">SSTLAIKCCDVTSVSTTLMLGAILSGTGLILTSIVQDFFALYFVYGVFFGVGTSLLYTPCLVMIGRWFKKYQAVTTGLAVASSALGAVVMCPLIQHIIIVNGLRRAIRMCGIAYLTIAGLCALCFKPFSKTTNESSTDTKLKDHASECLTDESHITDSEHDFKDNFTVNWTLFRSKKYVVFLIAMMLTNFAYYIPIIHLVNYATHNLQISPTNASFLISIWSISNIIGRMVYGKIISCVREHLIIVYQFSMFLSGVVSILTYFATSHWSLVSYVIAYGFLDGSFIGLLSLVTLDIVGARDFAQGYGIMLTSIGIPIAVGPPIIGMMNDSKLLQPQFMFVLAGSLFVIGSILINFTRMWHNQDLAQKNSFLITNIQDEVKEPVKNTETENLWFVTNV</sequence>
<dbReference type="InterPro" id="IPR036259">
    <property type="entry name" value="MFS_trans_sf"/>
</dbReference>
<dbReference type="GO" id="GO:0022857">
    <property type="term" value="F:transmembrane transporter activity"/>
    <property type="evidence" value="ECO:0007669"/>
    <property type="project" value="InterPro"/>
</dbReference>
<dbReference type="InterPro" id="IPR011701">
    <property type="entry name" value="MFS"/>
</dbReference>
<protein>
    <recommendedName>
        <fullName evidence="4">Monocarboxylate transporter</fullName>
    </recommendedName>
</protein>
<name>A0A7M5X837_9CNID</name>
<feature type="transmembrane region" description="Helical" evidence="1">
    <location>
        <begin position="178"/>
        <end position="200"/>
    </location>
</feature>
<keyword evidence="1" id="KW-0472">Membrane</keyword>
<feature type="transmembrane region" description="Helical" evidence="1">
    <location>
        <begin position="270"/>
        <end position="293"/>
    </location>
</feature>
<proteinExistence type="predicted"/>
<dbReference type="Gene3D" id="1.20.1250.20">
    <property type="entry name" value="MFS general substrate transporter like domains"/>
    <property type="match status" value="2"/>
</dbReference>
<organism evidence="2 3">
    <name type="scientific">Clytia hemisphaerica</name>
    <dbReference type="NCBI Taxonomy" id="252671"/>
    <lineage>
        <taxon>Eukaryota</taxon>
        <taxon>Metazoa</taxon>
        <taxon>Cnidaria</taxon>
        <taxon>Hydrozoa</taxon>
        <taxon>Hydroidolina</taxon>
        <taxon>Leptothecata</taxon>
        <taxon>Obeliida</taxon>
        <taxon>Clytiidae</taxon>
        <taxon>Clytia</taxon>
    </lineage>
</organism>
<feature type="transmembrane region" description="Helical" evidence="1">
    <location>
        <begin position="305"/>
        <end position="323"/>
    </location>
</feature>
<evidence type="ECO:0000313" key="3">
    <source>
        <dbReference type="Proteomes" id="UP000594262"/>
    </source>
</evidence>